<evidence type="ECO:0000313" key="1">
    <source>
        <dbReference type="EMBL" id="AWN22919.1"/>
    </source>
</evidence>
<name>A0A2Z3JJ14_9DEIO</name>
<dbReference type="AlphaFoldDB" id="A0A2Z3JJ14"/>
<organism evidence="1 2">
    <name type="scientific">Deinococcus irradiatisoli</name>
    <dbReference type="NCBI Taxonomy" id="2202254"/>
    <lineage>
        <taxon>Bacteria</taxon>
        <taxon>Thermotogati</taxon>
        <taxon>Deinococcota</taxon>
        <taxon>Deinococci</taxon>
        <taxon>Deinococcales</taxon>
        <taxon>Deinococcaceae</taxon>
        <taxon>Deinococcus</taxon>
    </lineage>
</organism>
<sequence>MSDFDALQRAVEASAAQRQAEVQACEAFLTALYHVLRRASGPGLPLNNVTMEFAADTSQSLRPALLGGWHAAWFRLGLCEVRVQVRREGNELVGEYGPQGQFRLQVVDEAHLLALGREVLRGLAALYGTDERAGRWKN</sequence>
<evidence type="ECO:0000313" key="2">
    <source>
        <dbReference type="Proteomes" id="UP000245368"/>
    </source>
</evidence>
<keyword evidence="2" id="KW-1185">Reference proteome</keyword>
<dbReference type="EMBL" id="CP029494">
    <property type="protein sequence ID" value="AWN22919.1"/>
    <property type="molecule type" value="Genomic_DNA"/>
</dbReference>
<dbReference type="OrthoDB" id="67745at2"/>
<gene>
    <name evidence="1" type="ORF">DKM44_06500</name>
</gene>
<dbReference type="Proteomes" id="UP000245368">
    <property type="component" value="Chromosome"/>
</dbReference>
<accession>A0A2Z3JJ14</accession>
<protein>
    <submittedName>
        <fullName evidence="1">Uncharacterized protein</fullName>
    </submittedName>
</protein>
<dbReference type="RefSeq" id="WP_109826292.1">
    <property type="nucleotide sequence ID" value="NZ_CP029494.1"/>
</dbReference>
<reference evidence="1 2" key="1">
    <citation type="submission" date="2018-05" db="EMBL/GenBank/DDBJ databases">
        <title>Complete Genome Sequence of Deinococcus sp. strain 17bor-2.</title>
        <authorList>
            <person name="Srinivasan S."/>
        </authorList>
    </citation>
    <scope>NUCLEOTIDE SEQUENCE [LARGE SCALE GENOMIC DNA]</scope>
    <source>
        <strain evidence="1 2">17bor-2</strain>
    </source>
</reference>
<proteinExistence type="predicted"/>
<dbReference type="KEGG" id="dez:DKM44_06500"/>